<dbReference type="OrthoDB" id="5291559at2"/>
<evidence type="ECO:0000313" key="8">
    <source>
        <dbReference type="EMBL" id="KYG63079.1"/>
    </source>
</evidence>
<feature type="transmembrane region" description="Helical" evidence="6">
    <location>
        <begin position="134"/>
        <end position="157"/>
    </location>
</feature>
<name>A0A150WHW6_BDEBC</name>
<keyword evidence="9" id="KW-1185">Reference proteome</keyword>
<evidence type="ECO:0000256" key="6">
    <source>
        <dbReference type="SAM" id="Phobius"/>
    </source>
</evidence>
<dbReference type="NCBIfam" id="TIGR00360">
    <property type="entry name" value="ComEC_N-term"/>
    <property type="match status" value="1"/>
</dbReference>
<evidence type="ECO:0000256" key="1">
    <source>
        <dbReference type="ARBA" id="ARBA00004651"/>
    </source>
</evidence>
<organism evidence="8 9">
    <name type="scientific">Bdellovibrio bacteriovorus</name>
    <dbReference type="NCBI Taxonomy" id="959"/>
    <lineage>
        <taxon>Bacteria</taxon>
        <taxon>Pseudomonadati</taxon>
        <taxon>Bdellovibrionota</taxon>
        <taxon>Bdellovibrionia</taxon>
        <taxon>Bdellovibrionales</taxon>
        <taxon>Pseudobdellovibrionaceae</taxon>
        <taxon>Bdellovibrio</taxon>
    </lineage>
</organism>
<feature type="domain" description="ComEC/Rec2-related protein" evidence="7">
    <location>
        <begin position="57"/>
        <end position="286"/>
    </location>
</feature>
<evidence type="ECO:0000256" key="4">
    <source>
        <dbReference type="ARBA" id="ARBA00022989"/>
    </source>
</evidence>
<protein>
    <recommendedName>
        <fullName evidence="7">ComEC/Rec2-related protein domain-containing protein</fullName>
    </recommendedName>
</protein>
<feature type="transmembrane region" description="Helical" evidence="6">
    <location>
        <begin position="188"/>
        <end position="207"/>
    </location>
</feature>
<gene>
    <name evidence="8" type="ORF">AZI86_15275</name>
</gene>
<sequence>MLFLLIIALALSITPPDSLLKNTSALSKTYQQKCLKQVPTDATTRASIQALLCGEKITDSRLKENLSKTSLIHIFIVSGSHLILLDRFLSILKIPLFLRFLSLGFYSLAVGWQAPAVRALGALLLRSGLRYGRIAFPGDLVVLACGLLTLAIFPTWWQSLSFQMSWCAALALSAPSVLGLSSRSWKGALLSHFLILLIMAPLLWGWASLHPVGVLSNLLLAPLVALVLLPLSFTAVFHEKLLQLFSHVMSFFEATLSAVAEPVVIPSSGVGSSSSFWIWIFLLHILFHFLRLHLRQGKDLL</sequence>
<evidence type="ECO:0000259" key="7">
    <source>
        <dbReference type="Pfam" id="PF03772"/>
    </source>
</evidence>
<dbReference type="Proteomes" id="UP000075320">
    <property type="component" value="Unassembled WGS sequence"/>
</dbReference>
<dbReference type="PANTHER" id="PTHR30619">
    <property type="entry name" value="DNA INTERNALIZATION/COMPETENCE PROTEIN COMEC/REC2"/>
    <property type="match status" value="1"/>
</dbReference>
<keyword evidence="2" id="KW-1003">Cell membrane</keyword>
<dbReference type="Pfam" id="PF03772">
    <property type="entry name" value="Competence"/>
    <property type="match status" value="1"/>
</dbReference>
<dbReference type="GO" id="GO:0005886">
    <property type="term" value="C:plasma membrane"/>
    <property type="evidence" value="ECO:0007669"/>
    <property type="project" value="UniProtKB-SubCell"/>
</dbReference>
<comment type="subcellular location">
    <subcellularLocation>
        <location evidence="1">Cell membrane</location>
        <topology evidence="1">Multi-pass membrane protein</topology>
    </subcellularLocation>
</comment>
<feature type="transmembrane region" description="Helical" evidence="6">
    <location>
        <begin position="96"/>
        <end position="114"/>
    </location>
</feature>
<dbReference type="PANTHER" id="PTHR30619:SF1">
    <property type="entry name" value="RECOMBINATION PROTEIN 2"/>
    <property type="match status" value="1"/>
</dbReference>
<comment type="caution">
    <text evidence="8">The sequence shown here is derived from an EMBL/GenBank/DDBJ whole genome shotgun (WGS) entry which is preliminary data.</text>
</comment>
<keyword evidence="4 6" id="KW-1133">Transmembrane helix</keyword>
<dbReference type="InterPro" id="IPR004477">
    <property type="entry name" value="ComEC_N"/>
</dbReference>
<dbReference type="AlphaFoldDB" id="A0A150WHW6"/>
<dbReference type="RefSeq" id="WP_061836154.1">
    <property type="nucleotide sequence ID" value="NZ_LUKE01000004.1"/>
</dbReference>
<feature type="transmembrane region" description="Helical" evidence="6">
    <location>
        <begin position="276"/>
        <end position="294"/>
    </location>
</feature>
<keyword evidence="3 6" id="KW-0812">Transmembrane</keyword>
<reference evidence="8 9" key="1">
    <citation type="submission" date="2016-03" db="EMBL/GenBank/DDBJ databases">
        <authorList>
            <person name="Ploux O."/>
        </authorList>
    </citation>
    <scope>NUCLEOTIDE SEQUENCE [LARGE SCALE GENOMIC DNA]</scope>
    <source>
        <strain evidence="8 9">R0</strain>
    </source>
</reference>
<keyword evidence="5 6" id="KW-0472">Membrane</keyword>
<evidence type="ECO:0000256" key="5">
    <source>
        <dbReference type="ARBA" id="ARBA00023136"/>
    </source>
</evidence>
<dbReference type="InterPro" id="IPR052159">
    <property type="entry name" value="Competence_DNA_uptake"/>
</dbReference>
<dbReference type="EMBL" id="LUKE01000004">
    <property type="protein sequence ID" value="KYG63079.1"/>
    <property type="molecule type" value="Genomic_DNA"/>
</dbReference>
<evidence type="ECO:0000256" key="2">
    <source>
        <dbReference type="ARBA" id="ARBA00022475"/>
    </source>
</evidence>
<feature type="transmembrane region" description="Helical" evidence="6">
    <location>
        <begin position="219"/>
        <end position="237"/>
    </location>
</feature>
<evidence type="ECO:0000313" key="9">
    <source>
        <dbReference type="Proteomes" id="UP000075320"/>
    </source>
</evidence>
<feature type="transmembrane region" description="Helical" evidence="6">
    <location>
        <begin position="244"/>
        <end position="264"/>
    </location>
</feature>
<accession>A0A150WHW6</accession>
<proteinExistence type="predicted"/>
<evidence type="ECO:0000256" key="3">
    <source>
        <dbReference type="ARBA" id="ARBA00022692"/>
    </source>
</evidence>